<comment type="caution">
    <text evidence="3">The sequence shown here is derived from an EMBL/GenBank/DDBJ whole genome shotgun (WGS) entry which is preliminary data.</text>
</comment>
<dbReference type="STRING" id="1891224.BBP83_12945"/>
<gene>
    <name evidence="3" type="ORF">BBP83_12945</name>
</gene>
<organism evidence="3 4">
    <name type="scientific">Acinetobacter celticus</name>
    <dbReference type="NCBI Taxonomy" id="1891224"/>
    <lineage>
        <taxon>Bacteria</taxon>
        <taxon>Pseudomonadati</taxon>
        <taxon>Pseudomonadota</taxon>
        <taxon>Gammaproteobacteria</taxon>
        <taxon>Moraxellales</taxon>
        <taxon>Moraxellaceae</taxon>
        <taxon>Acinetobacter</taxon>
    </lineage>
</organism>
<dbReference type="Pfam" id="PF00583">
    <property type="entry name" value="Acetyltransf_1"/>
    <property type="match status" value="1"/>
</dbReference>
<evidence type="ECO:0000259" key="2">
    <source>
        <dbReference type="PROSITE" id="PS51186"/>
    </source>
</evidence>
<dbReference type="InterPro" id="IPR000182">
    <property type="entry name" value="GNAT_dom"/>
</dbReference>
<protein>
    <submittedName>
        <fullName evidence="3">Acetyltransferase</fullName>
    </submittedName>
</protein>
<dbReference type="EMBL" id="MBDL01000013">
    <property type="protein sequence ID" value="ODA12061.1"/>
    <property type="molecule type" value="Genomic_DNA"/>
</dbReference>
<evidence type="ECO:0000313" key="3">
    <source>
        <dbReference type="EMBL" id="ODA12061.1"/>
    </source>
</evidence>
<feature type="domain" description="N-acetyltransferase" evidence="2">
    <location>
        <begin position="2"/>
        <end position="162"/>
    </location>
</feature>
<dbReference type="PANTHER" id="PTHR13947">
    <property type="entry name" value="GNAT FAMILY N-ACETYLTRANSFERASE"/>
    <property type="match status" value="1"/>
</dbReference>
<dbReference type="SUPFAM" id="SSF55729">
    <property type="entry name" value="Acyl-CoA N-acyltransferases (Nat)"/>
    <property type="match status" value="1"/>
</dbReference>
<reference evidence="3 4" key="1">
    <citation type="submission" date="2016-07" db="EMBL/GenBank/DDBJ databases">
        <title>Acinetobacter sp. ANC 4603.</title>
        <authorList>
            <person name="Radolfova-Krizova L."/>
            <person name="Nemec A."/>
        </authorList>
    </citation>
    <scope>NUCLEOTIDE SEQUENCE [LARGE SCALE GENOMIC DNA]</scope>
    <source>
        <strain evidence="3 4">ANC 4603</strain>
    </source>
</reference>
<dbReference type="RefSeq" id="WP_068889598.1">
    <property type="nucleotide sequence ID" value="NZ_CBCRUU010000015.1"/>
</dbReference>
<dbReference type="InterPro" id="IPR016181">
    <property type="entry name" value="Acyl_CoA_acyltransferase"/>
</dbReference>
<keyword evidence="1" id="KW-0808">Transferase</keyword>
<dbReference type="PANTHER" id="PTHR13947:SF37">
    <property type="entry name" value="LD18367P"/>
    <property type="match status" value="1"/>
</dbReference>
<dbReference type="CDD" id="cd04301">
    <property type="entry name" value="NAT_SF"/>
    <property type="match status" value="1"/>
</dbReference>
<dbReference type="PROSITE" id="PS51186">
    <property type="entry name" value="GNAT"/>
    <property type="match status" value="1"/>
</dbReference>
<dbReference type="OrthoDB" id="5419426at2"/>
<dbReference type="Gene3D" id="3.40.630.30">
    <property type="match status" value="1"/>
</dbReference>
<accession>A0A1C3CTJ9</accession>
<dbReference type="InterPro" id="IPR050769">
    <property type="entry name" value="NAT_camello-type"/>
</dbReference>
<sequence>MYRIRPIQASDNTQIAQIIRTVSSEYGLVAESGFAVADPILDNLYAVYSQHHAQYWVIESDQGQLLGGGGLSVLQGESHILEIQKMYFLPEIRGLGFAKKILEQAFEFSKQHAYKACYLETTKILWQAVNLYEKLGFKHLSEPIGNTGHSHACEIWMLKHLD</sequence>
<evidence type="ECO:0000313" key="4">
    <source>
        <dbReference type="Proteomes" id="UP000186553"/>
    </source>
</evidence>
<evidence type="ECO:0000256" key="1">
    <source>
        <dbReference type="ARBA" id="ARBA00022679"/>
    </source>
</evidence>
<proteinExistence type="predicted"/>
<keyword evidence="4" id="KW-1185">Reference proteome</keyword>
<dbReference type="Proteomes" id="UP000186553">
    <property type="component" value="Unassembled WGS sequence"/>
</dbReference>
<dbReference type="GO" id="GO:0008080">
    <property type="term" value="F:N-acetyltransferase activity"/>
    <property type="evidence" value="ECO:0007669"/>
    <property type="project" value="InterPro"/>
</dbReference>
<name>A0A1C3CTJ9_9GAMM</name>
<dbReference type="AlphaFoldDB" id="A0A1C3CTJ9"/>